<dbReference type="GO" id="GO:0003700">
    <property type="term" value="F:DNA-binding transcription factor activity"/>
    <property type="evidence" value="ECO:0007669"/>
    <property type="project" value="TreeGrafter"/>
</dbReference>
<dbReference type="Gene3D" id="1.10.10.60">
    <property type="entry name" value="Homeodomain-like"/>
    <property type="match status" value="1"/>
</dbReference>
<keyword evidence="2 4" id="KW-0238">DNA-binding</keyword>
<dbReference type="Pfam" id="PF17932">
    <property type="entry name" value="TetR_C_24"/>
    <property type="match status" value="1"/>
</dbReference>
<dbReference type="AlphaFoldDB" id="A0A2S8IJ57"/>
<keyword evidence="1" id="KW-0805">Transcription regulation</keyword>
<dbReference type="EMBL" id="PUIO01000083">
    <property type="protein sequence ID" value="PQP14783.1"/>
    <property type="molecule type" value="Genomic_DNA"/>
</dbReference>
<dbReference type="SUPFAM" id="SSF48498">
    <property type="entry name" value="Tetracyclin repressor-like, C-terminal domain"/>
    <property type="match status" value="1"/>
</dbReference>
<dbReference type="InterPro" id="IPR050109">
    <property type="entry name" value="HTH-type_TetR-like_transc_reg"/>
</dbReference>
<protein>
    <submittedName>
        <fullName evidence="6">TetR/AcrR family transcriptional regulator</fullName>
    </submittedName>
</protein>
<dbReference type="SUPFAM" id="SSF46689">
    <property type="entry name" value="Homeodomain-like"/>
    <property type="match status" value="1"/>
</dbReference>
<evidence type="ECO:0000313" key="6">
    <source>
        <dbReference type="EMBL" id="PQP14783.1"/>
    </source>
</evidence>
<evidence type="ECO:0000259" key="5">
    <source>
        <dbReference type="PROSITE" id="PS50977"/>
    </source>
</evidence>
<dbReference type="PROSITE" id="PS50977">
    <property type="entry name" value="HTH_TETR_2"/>
    <property type="match status" value="1"/>
</dbReference>
<gene>
    <name evidence="6" type="ORF">C5613_40005</name>
</gene>
<reference evidence="7" key="1">
    <citation type="submission" date="2018-02" db="EMBL/GenBank/DDBJ databases">
        <title>Draft genome sequencing of Rhodococcus opacus KU647198.</title>
        <authorList>
            <person name="Zheng B.-X."/>
        </authorList>
    </citation>
    <scope>NUCLEOTIDE SEQUENCE [LARGE SCALE GENOMIC DNA]</scope>
    <source>
        <strain evidence="7">04-OD7</strain>
    </source>
</reference>
<organism evidence="6 7">
    <name type="scientific">Rhodococcus opacus</name>
    <name type="common">Nocardia opaca</name>
    <dbReference type="NCBI Taxonomy" id="37919"/>
    <lineage>
        <taxon>Bacteria</taxon>
        <taxon>Bacillati</taxon>
        <taxon>Actinomycetota</taxon>
        <taxon>Actinomycetes</taxon>
        <taxon>Mycobacteriales</taxon>
        <taxon>Nocardiaceae</taxon>
        <taxon>Rhodococcus</taxon>
    </lineage>
</organism>
<proteinExistence type="predicted"/>
<dbReference type="InterPro" id="IPR036271">
    <property type="entry name" value="Tet_transcr_reg_TetR-rel_C_sf"/>
</dbReference>
<dbReference type="Gene3D" id="1.10.357.10">
    <property type="entry name" value="Tetracycline Repressor, domain 2"/>
    <property type="match status" value="1"/>
</dbReference>
<accession>A0A2S8IJ57</accession>
<evidence type="ECO:0000256" key="4">
    <source>
        <dbReference type="PROSITE-ProRule" id="PRU00335"/>
    </source>
</evidence>
<feature type="DNA-binding region" description="H-T-H motif" evidence="4">
    <location>
        <begin position="32"/>
        <end position="51"/>
    </location>
</feature>
<evidence type="ECO:0000256" key="1">
    <source>
        <dbReference type="ARBA" id="ARBA00023015"/>
    </source>
</evidence>
<dbReference type="PANTHER" id="PTHR30055:SF240">
    <property type="entry name" value="HTH-TYPE TRANSCRIPTIONAL REGULATOR ACRR"/>
    <property type="match status" value="1"/>
</dbReference>
<dbReference type="InterPro" id="IPR041490">
    <property type="entry name" value="KstR2_TetR_C"/>
</dbReference>
<keyword evidence="3" id="KW-0804">Transcription</keyword>
<comment type="caution">
    <text evidence="6">The sequence shown here is derived from an EMBL/GenBank/DDBJ whole genome shotgun (WGS) entry which is preliminary data.</text>
</comment>
<feature type="domain" description="HTH tetR-type" evidence="5">
    <location>
        <begin position="9"/>
        <end position="69"/>
    </location>
</feature>
<dbReference type="Proteomes" id="UP000239290">
    <property type="component" value="Unassembled WGS sequence"/>
</dbReference>
<sequence>MAKAGTRLAGKANEILEVFTHNVAQFGYDGTNLSDIANELSISKGTIVHHYGTKDRLLAALHTSYMRRRLTEAKLLIGKLDHPEQQLAGLLFAFILYQEHDRDATIAFQREVMRLAALDIDTEGLELRAEYIKLVRDVIEAGIAAGRLRKTDLRIQSLLMFGSAQWAYTWFDPSGDESAEEVGAALVDLVLGSLLVRRTALPALADPKGLAAQTARQCLLEASAESGSGLAAS</sequence>
<dbReference type="PANTHER" id="PTHR30055">
    <property type="entry name" value="HTH-TYPE TRANSCRIPTIONAL REGULATOR RUTR"/>
    <property type="match status" value="1"/>
</dbReference>
<name>A0A2S8IJ57_RHOOP</name>
<dbReference type="Pfam" id="PF00440">
    <property type="entry name" value="TetR_N"/>
    <property type="match status" value="1"/>
</dbReference>
<evidence type="ECO:0000313" key="7">
    <source>
        <dbReference type="Proteomes" id="UP000239290"/>
    </source>
</evidence>
<evidence type="ECO:0000256" key="2">
    <source>
        <dbReference type="ARBA" id="ARBA00023125"/>
    </source>
</evidence>
<dbReference type="InterPro" id="IPR009057">
    <property type="entry name" value="Homeodomain-like_sf"/>
</dbReference>
<dbReference type="RefSeq" id="WP_105423181.1">
    <property type="nucleotide sequence ID" value="NZ_PUIO01000083.1"/>
</dbReference>
<dbReference type="GO" id="GO:0000976">
    <property type="term" value="F:transcription cis-regulatory region binding"/>
    <property type="evidence" value="ECO:0007669"/>
    <property type="project" value="TreeGrafter"/>
</dbReference>
<evidence type="ECO:0000256" key="3">
    <source>
        <dbReference type="ARBA" id="ARBA00023163"/>
    </source>
</evidence>
<dbReference type="InterPro" id="IPR001647">
    <property type="entry name" value="HTH_TetR"/>
</dbReference>